<dbReference type="InterPro" id="IPR026784">
    <property type="entry name" value="Coact_PPARg"/>
</dbReference>
<proteinExistence type="inferred from homology"/>
<protein>
    <recommendedName>
        <fullName evidence="5">Constitutive coactivator of PPAR-gamma-like protein 1 homolog</fullName>
    </recommendedName>
</protein>
<dbReference type="AlphaFoldDB" id="A0A9N9X6N1"/>
<dbReference type="CDD" id="cd18672">
    <property type="entry name" value="PIN_FAM120B-like"/>
    <property type="match status" value="1"/>
</dbReference>
<dbReference type="PANTHER" id="PTHR15976:SF16">
    <property type="entry name" value="ASTEROID DOMAIN-CONTAINING PROTEIN"/>
    <property type="match status" value="1"/>
</dbReference>
<dbReference type="GO" id="GO:0005634">
    <property type="term" value="C:nucleus"/>
    <property type="evidence" value="ECO:0007669"/>
    <property type="project" value="TreeGrafter"/>
</dbReference>
<dbReference type="FunFam" id="3.40.50.1010:FF:000009">
    <property type="entry name" value="Constitutive coactivator of PPAR-gamma-like protein 1"/>
    <property type="match status" value="1"/>
</dbReference>
<reference evidence="3" key="1">
    <citation type="submission" date="2022-01" db="EMBL/GenBank/DDBJ databases">
        <authorList>
            <person name="King R."/>
        </authorList>
    </citation>
    <scope>NUCLEOTIDE SEQUENCE</scope>
</reference>
<organism evidence="3 4">
    <name type="scientific">Phaedon cochleariae</name>
    <name type="common">Mustard beetle</name>
    <dbReference type="NCBI Taxonomy" id="80249"/>
    <lineage>
        <taxon>Eukaryota</taxon>
        <taxon>Metazoa</taxon>
        <taxon>Ecdysozoa</taxon>
        <taxon>Arthropoda</taxon>
        <taxon>Hexapoda</taxon>
        <taxon>Insecta</taxon>
        <taxon>Pterygota</taxon>
        <taxon>Neoptera</taxon>
        <taxon>Endopterygota</taxon>
        <taxon>Coleoptera</taxon>
        <taxon>Polyphaga</taxon>
        <taxon>Cucujiformia</taxon>
        <taxon>Chrysomeloidea</taxon>
        <taxon>Chrysomelidae</taxon>
        <taxon>Chrysomelinae</taxon>
        <taxon>Chrysomelini</taxon>
        <taxon>Phaedon</taxon>
    </lineage>
</organism>
<evidence type="ECO:0000256" key="1">
    <source>
        <dbReference type="ARBA" id="ARBA00009495"/>
    </source>
</evidence>
<keyword evidence="4" id="KW-1185">Reference proteome</keyword>
<comment type="similarity">
    <text evidence="1">Belongs to the constitutive coactivator of PPAR-gamma family.</text>
</comment>
<feature type="region of interest" description="Disordered" evidence="2">
    <location>
        <begin position="340"/>
        <end position="389"/>
    </location>
</feature>
<dbReference type="InterPro" id="IPR029060">
    <property type="entry name" value="PIN-like_dom_sf"/>
</dbReference>
<sequence>MGVDDLQIFLESPSLDGGAVSVDLLKIARNVTQRQQPHNANRKIRPLGNKLKLIVDAENCLDRLYGGYFSDWACGGQWNRMLQFLSLLTGAIDRGGIELAVVFDGTIEQCRAAEWAAGQAEVRHRVGAVLKHVQGKGTPPPKVWWTPPACLRSALRMALRHLGVTVMCTMDDHHQEVIAYCREYGFHGLLADDAEYAAFDPPRYFSSENLKLTYKGSIETKEYMVSELTKSLQVTQEQLCIMAALLGNFLLPENHLQDLHKRLGLTKSMADDESLNAENNMKKLAEFVRPLPSPSNMDALVAAVFGSPDDRRADKFRQSVQYYLNGTASGFLKYCTPPAKAKPKKNTATPPPQNENSNNINSKTEDQDLDTSGFASETTEQEQESLQSYKQATAHSILSDFEGLETSLLKNNHDDSSVSTDSSRFNGISNGSVSSAKSLQTASGSSGAKVDLSVEGSTSGESVPVHQKPSKFNRNSTISTAVTPAVSPDVLRTASLRHQKGLMAPVILHALSTQEVRLACLMEDEGSREFPPAHEVYRPLRRRVYAVLFNLHHLRYVHSKKKESGELPDSAPPPDVIVKEWTYSRSNPYHRPEEVRADPLPWAVPTLQRLWFGPSVDDKRRRMRALLSCLNSDTPLILNTAYVPQHMLIMACVLRYIMSQDRAIMRRHELDAFLCHAFNPNLMNPQYLQDLTLNVVNSRGVQLAALFMQGVDMALLANDACGAPLPWLMCCPWLYFDGKLFHYTLTRSSHAKNILELCENYIERVVKVERMRKAILEGLDVKFAKVLMPPFVGPMLRHGPPPPHCLPAMGMPPHRGGGGGVGGPSSMRPRPIPSRGGQLQVAGVVVGSWGANYGYQGNARPLLPAGYNPNNVGGGGRGRSGYSNSYGRGRGQNRNRTGGGGGPPTFSVNNRRNQQANKKRNTNKANKGQKQQGVSLTIKTDTGDVPVNEVVIAEDGSTSGRGRKEDRGKGKRDKGKEDSIKGTEHKGQGAEHKGQGAEHKGQGAEHKGQGDAPPRPDAAREVE</sequence>
<evidence type="ECO:0000256" key="2">
    <source>
        <dbReference type="SAM" id="MobiDB-lite"/>
    </source>
</evidence>
<feature type="region of interest" description="Disordered" evidence="2">
    <location>
        <begin position="874"/>
        <end position="1023"/>
    </location>
</feature>
<feature type="compositionally biased region" description="Polar residues" evidence="2">
    <location>
        <begin position="928"/>
        <end position="940"/>
    </location>
</feature>
<dbReference type="Proteomes" id="UP001153737">
    <property type="component" value="Chromosome 5"/>
</dbReference>
<feature type="compositionally biased region" description="Polar residues" evidence="2">
    <location>
        <begin position="434"/>
        <end position="446"/>
    </location>
</feature>
<evidence type="ECO:0000313" key="3">
    <source>
        <dbReference type="EMBL" id="CAG9822291.1"/>
    </source>
</evidence>
<evidence type="ECO:0008006" key="5">
    <source>
        <dbReference type="Google" id="ProtNLM"/>
    </source>
</evidence>
<dbReference type="OrthoDB" id="10061469at2759"/>
<name>A0A9N9X6N1_PHACE</name>
<dbReference type="SUPFAM" id="SSF88723">
    <property type="entry name" value="PIN domain-like"/>
    <property type="match status" value="1"/>
</dbReference>
<gene>
    <name evidence="3" type="ORF">PHAECO_LOCUS8900</name>
</gene>
<feature type="region of interest" description="Disordered" evidence="2">
    <location>
        <begin position="814"/>
        <end position="836"/>
    </location>
</feature>
<feature type="compositionally biased region" description="Low complexity" evidence="2">
    <location>
        <begin position="824"/>
        <end position="836"/>
    </location>
</feature>
<reference evidence="3" key="2">
    <citation type="submission" date="2022-10" db="EMBL/GenBank/DDBJ databases">
        <authorList>
            <consortium name="ENA_rothamsted_submissions"/>
            <consortium name="culmorum"/>
            <person name="King R."/>
        </authorList>
    </citation>
    <scope>NUCLEOTIDE SEQUENCE</scope>
</reference>
<accession>A0A9N9X6N1</accession>
<feature type="region of interest" description="Disordered" evidence="2">
    <location>
        <begin position="434"/>
        <end position="475"/>
    </location>
</feature>
<feature type="compositionally biased region" description="Basic and acidic residues" evidence="2">
    <location>
        <begin position="962"/>
        <end position="1009"/>
    </location>
</feature>
<dbReference type="EMBL" id="OU896711">
    <property type="protein sequence ID" value="CAG9822291.1"/>
    <property type="molecule type" value="Genomic_DNA"/>
</dbReference>
<feature type="compositionally biased region" description="Low complexity" evidence="2">
    <location>
        <begin position="880"/>
        <end position="896"/>
    </location>
</feature>
<evidence type="ECO:0000313" key="4">
    <source>
        <dbReference type="Proteomes" id="UP001153737"/>
    </source>
</evidence>
<dbReference type="Gene3D" id="3.40.50.1010">
    <property type="entry name" value="5'-nuclease"/>
    <property type="match status" value="1"/>
</dbReference>
<dbReference type="PANTHER" id="PTHR15976">
    <property type="entry name" value="CONSTITUTIVE COACTIVATOR OF PEROXISOME PROLIFERATOR-ACTIVATED RECEPTOR GAMMA"/>
    <property type="match status" value="1"/>
</dbReference>